<accession>A0ABW4G8J9</accession>
<name>A0ABW4G8J9_9ACTN</name>
<protein>
    <submittedName>
        <fullName evidence="3">WD40 repeat domain-containing protein</fullName>
    </submittedName>
</protein>
<evidence type="ECO:0000256" key="2">
    <source>
        <dbReference type="SAM" id="MobiDB-lite"/>
    </source>
</evidence>
<evidence type="ECO:0000313" key="3">
    <source>
        <dbReference type="EMBL" id="MFD1538900.1"/>
    </source>
</evidence>
<evidence type="ECO:0000256" key="1">
    <source>
        <dbReference type="PROSITE-ProRule" id="PRU00221"/>
    </source>
</evidence>
<dbReference type="RefSeq" id="WP_219530774.1">
    <property type="nucleotide sequence ID" value="NZ_JAHKRM010000009.1"/>
</dbReference>
<feature type="repeat" description="WD" evidence="1">
    <location>
        <begin position="69"/>
        <end position="101"/>
    </location>
</feature>
<gene>
    <name evidence="3" type="ORF">ACFSJ0_17725</name>
</gene>
<dbReference type="PANTHER" id="PTHR19879:SF9">
    <property type="entry name" value="TRANSCRIPTION INITIATION FACTOR TFIID SUBUNIT 5"/>
    <property type="match status" value="1"/>
</dbReference>
<dbReference type="SMART" id="SM00320">
    <property type="entry name" value="WD40"/>
    <property type="match status" value="2"/>
</dbReference>
<dbReference type="PROSITE" id="PS50082">
    <property type="entry name" value="WD_REPEATS_2"/>
    <property type="match status" value="1"/>
</dbReference>
<keyword evidence="1" id="KW-0853">WD repeat</keyword>
<dbReference type="EMBL" id="JBHUCM010000014">
    <property type="protein sequence ID" value="MFD1538900.1"/>
    <property type="molecule type" value="Genomic_DNA"/>
</dbReference>
<keyword evidence="4" id="KW-1185">Reference proteome</keyword>
<organism evidence="3 4">
    <name type="scientific">Nonomuraea guangzhouensis</name>
    <dbReference type="NCBI Taxonomy" id="1291555"/>
    <lineage>
        <taxon>Bacteria</taxon>
        <taxon>Bacillati</taxon>
        <taxon>Actinomycetota</taxon>
        <taxon>Actinomycetes</taxon>
        <taxon>Streptosporangiales</taxon>
        <taxon>Streptosporangiaceae</taxon>
        <taxon>Nonomuraea</taxon>
    </lineage>
</organism>
<dbReference type="Pfam" id="PF00400">
    <property type="entry name" value="WD40"/>
    <property type="match status" value="2"/>
</dbReference>
<reference evidence="4" key="1">
    <citation type="journal article" date="2019" name="Int. J. Syst. Evol. Microbiol.">
        <title>The Global Catalogue of Microorganisms (GCM) 10K type strain sequencing project: providing services to taxonomists for standard genome sequencing and annotation.</title>
        <authorList>
            <consortium name="The Broad Institute Genomics Platform"/>
            <consortium name="The Broad Institute Genome Sequencing Center for Infectious Disease"/>
            <person name="Wu L."/>
            <person name="Ma J."/>
        </authorList>
    </citation>
    <scope>NUCLEOTIDE SEQUENCE [LARGE SCALE GENOMIC DNA]</scope>
    <source>
        <strain evidence="4">CGMCC 1.15399</strain>
    </source>
</reference>
<feature type="compositionally biased region" description="Basic and acidic residues" evidence="2">
    <location>
        <begin position="54"/>
        <end position="68"/>
    </location>
</feature>
<evidence type="ECO:0000313" key="4">
    <source>
        <dbReference type="Proteomes" id="UP001597097"/>
    </source>
</evidence>
<dbReference type="PROSITE" id="PS50294">
    <property type="entry name" value="WD_REPEATS_REGION"/>
    <property type="match status" value="1"/>
</dbReference>
<proteinExistence type="predicted"/>
<dbReference type="Proteomes" id="UP001597097">
    <property type="component" value="Unassembled WGS sequence"/>
</dbReference>
<feature type="region of interest" description="Disordered" evidence="2">
    <location>
        <begin position="21"/>
        <end position="72"/>
    </location>
</feature>
<dbReference type="InterPro" id="IPR001680">
    <property type="entry name" value="WD40_rpt"/>
</dbReference>
<comment type="caution">
    <text evidence="3">The sequence shown here is derived from an EMBL/GenBank/DDBJ whole genome shotgun (WGS) entry which is preliminary data.</text>
</comment>
<sequence length="146" mass="15630">MTPHHPLGRIIRRTLARLAGSDSRASFGGESSWNTEKMAMSPDGDWLATGSQDGRVRIGDPDGRERARPTPHRNRVNALAISPDGAWPATGGQDGVVKLWNGSRELACQTAEEIAGLAWPADGSAVCAEGAQSLYVLGRPRSIMER</sequence>
<dbReference type="PANTHER" id="PTHR19879">
    <property type="entry name" value="TRANSCRIPTION INITIATION FACTOR TFIID"/>
    <property type="match status" value="1"/>
</dbReference>